<evidence type="ECO:0000256" key="1">
    <source>
        <dbReference type="ARBA" id="ARBA00022679"/>
    </source>
</evidence>
<sequence>MTSAIRLATVADAAEIAAVHIGSWQAAYDGLLSAEFLAGLSLPARERAWTEALSAADSRHTVLVTSVDGAVTGFAAVGPSRDEDATPETGELSAIYLVADHWGRGAGRALHERAVAALAATFSTATLWVLSTNARARRFYERAGWSPEDRTKVETIANGTVTLDEVRYRLSLRG</sequence>
<evidence type="ECO:0000256" key="2">
    <source>
        <dbReference type="ARBA" id="ARBA00023315"/>
    </source>
</evidence>
<dbReference type="PROSITE" id="PS51186">
    <property type="entry name" value="GNAT"/>
    <property type="match status" value="1"/>
</dbReference>
<feature type="domain" description="N-acetyltransferase" evidence="3">
    <location>
        <begin position="3"/>
        <end position="173"/>
    </location>
</feature>
<keyword evidence="1 4" id="KW-0808">Transferase</keyword>
<keyword evidence="2 4" id="KW-0012">Acyltransferase</keyword>
<dbReference type="AlphaFoldDB" id="A0A1H8YGU3"/>
<dbReference type="SUPFAM" id="SSF55729">
    <property type="entry name" value="Acyl-CoA N-acyltransferases (Nat)"/>
    <property type="match status" value="1"/>
</dbReference>
<dbReference type="InterPro" id="IPR016181">
    <property type="entry name" value="Acyl_CoA_acyltransferase"/>
</dbReference>
<dbReference type="Proteomes" id="UP000198582">
    <property type="component" value="Unassembled WGS sequence"/>
</dbReference>
<dbReference type="CDD" id="cd04301">
    <property type="entry name" value="NAT_SF"/>
    <property type="match status" value="1"/>
</dbReference>
<dbReference type="RefSeq" id="WP_091623280.1">
    <property type="nucleotide sequence ID" value="NZ_FOEF01000016.1"/>
</dbReference>
<evidence type="ECO:0000259" key="3">
    <source>
        <dbReference type="PROSITE" id="PS51186"/>
    </source>
</evidence>
<dbReference type="InterPro" id="IPR050832">
    <property type="entry name" value="Bact_Acetyltransf"/>
</dbReference>
<dbReference type="PANTHER" id="PTHR43877">
    <property type="entry name" value="AMINOALKYLPHOSPHONATE N-ACETYLTRANSFERASE-RELATED-RELATED"/>
    <property type="match status" value="1"/>
</dbReference>
<dbReference type="Pfam" id="PF00583">
    <property type="entry name" value="Acetyltransf_1"/>
    <property type="match status" value="1"/>
</dbReference>
<dbReference type="OrthoDB" id="5243635at2"/>
<dbReference type="GO" id="GO:0016747">
    <property type="term" value="F:acyltransferase activity, transferring groups other than amino-acyl groups"/>
    <property type="evidence" value="ECO:0007669"/>
    <property type="project" value="InterPro"/>
</dbReference>
<reference evidence="4 5" key="1">
    <citation type="submission" date="2016-10" db="EMBL/GenBank/DDBJ databases">
        <authorList>
            <person name="de Groot N.N."/>
        </authorList>
    </citation>
    <scope>NUCLEOTIDE SEQUENCE [LARGE SCALE GENOMIC DNA]</scope>
    <source>
        <strain evidence="4 5">DSM 44993</strain>
    </source>
</reference>
<protein>
    <submittedName>
        <fullName evidence="4">L-amino acid N-acyltransferase YncA</fullName>
    </submittedName>
</protein>
<dbReference type="InterPro" id="IPR000182">
    <property type="entry name" value="GNAT_dom"/>
</dbReference>
<evidence type="ECO:0000313" key="4">
    <source>
        <dbReference type="EMBL" id="SEP51434.1"/>
    </source>
</evidence>
<dbReference type="PANTHER" id="PTHR43877:SF1">
    <property type="entry name" value="ACETYLTRANSFERASE"/>
    <property type="match status" value="1"/>
</dbReference>
<dbReference type="EMBL" id="FOEF01000016">
    <property type="protein sequence ID" value="SEP51434.1"/>
    <property type="molecule type" value="Genomic_DNA"/>
</dbReference>
<evidence type="ECO:0000313" key="5">
    <source>
        <dbReference type="Proteomes" id="UP000198582"/>
    </source>
</evidence>
<organism evidence="4 5">
    <name type="scientific">Amycolatopsis saalfeldensis</name>
    <dbReference type="NCBI Taxonomy" id="394193"/>
    <lineage>
        <taxon>Bacteria</taxon>
        <taxon>Bacillati</taxon>
        <taxon>Actinomycetota</taxon>
        <taxon>Actinomycetes</taxon>
        <taxon>Pseudonocardiales</taxon>
        <taxon>Pseudonocardiaceae</taxon>
        <taxon>Amycolatopsis</taxon>
    </lineage>
</organism>
<proteinExistence type="predicted"/>
<name>A0A1H8YGU3_9PSEU</name>
<keyword evidence="5" id="KW-1185">Reference proteome</keyword>
<dbReference type="STRING" id="394193.SAMN04489732_11631"/>
<accession>A0A1H8YGU3</accession>
<dbReference type="Gene3D" id="3.40.630.30">
    <property type="match status" value="1"/>
</dbReference>
<gene>
    <name evidence="4" type="ORF">SAMN04489732_11631</name>
</gene>